<reference evidence="3 4" key="1">
    <citation type="submission" date="2018-08" db="EMBL/GenBank/DDBJ databases">
        <title>Genomic Encyclopedia of Type Strains, Phase III (KMG-III): the genomes of soil and plant-associated and newly described type strains.</title>
        <authorList>
            <person name="Whitman W."/>
        </authorList>
    </citation>
    <scope>NUCLEOTIDE SEQUENCE [LARGE SCALE GENOMIC DNA]</scope>
    <source>
        <strain evidence="3 4">CGMCC 1.10966</strain>
    </source>
</reference>
<evidence type="ECO:0000256" key="1">
    <source>
        <dbReference type="SAM" id="MobiDB-lite"/>
    </source>
</evidence>
<evidence type="ECO:0000313" key="4">
    <source>
        <dbReference type="Proteomes" id="UP000256304"/>
    </source>
</evidence>
<proteinExistence type="predicted"/>
<dbReference type="Proteomes" id="UP000256304">
    <property type="component" value="Unassembled WGS sequence"/>
</dbReference>
<dbReference type="InterPro" id="IPR009996">
    <property type="entry name" value="YycH"/>
</dbReference>
<dbReference type="AlphaFoldDB" id="A0A3D9RI25"/>
<comment type="caution">
    <text evidence="3">The sequence shown here is derived from an EMBL/GenBank/DDBJ whole genome shotgun (WGS) entry which is preliminary data.</text>
</comment>
<accession>A0A3D9RI25</accession>
<dbReference type="RefSeq" id="WP_116190709.1">
    <property type="nucleotide sequence ID" value="NZ_QTTN01000025.1"/>
</dbReference>
<feature type="domain" description="Regulatory protein YycH" evidence="2">
    <location>
        <begin position="3"/>
        <end position="418"/>
    </location>
</feature>
<dbReference type="InterPro" id="IPR042274">
    <property type="entry name" value="YycH/YycI_2"/>
</dbReference>
<gene>
    <name evidence="3" type="ORF">A8990_12513</name>
</gene>
<dbReference type="Gene3D" id="3.30.310.160">
    <property type="entry name" value="YycH protein, domain 2"/>
    <property type="match status" value="1"/>
</dbReference>
<dbReference type="OrthoDB" id="2382185at2"/>
<evidence type="ECO:0000259" key="2">
    <source>
        <dbReference type="Pfam" id="PF07435"/>
    </source>
</evidence>
<feature type="region of interest" description="Disordered" evidence="1">
    <location>
        <begin position="433"/>
        <end position="499"/>
    </location>
</feature>
<protein>
    <submittedName>
        <fullName evidence="3">Regulatory protein YycH of two-component signal transduction system YycFG</fullName>
    </submittedName>
</protein>
<organism evidence="3 4">
    <name type="scientific">Paenibacillus taihuensis</name>
    <dbReference type="NCBI Taxonomy" id="1156355"/>
    <lineage>
        <taxon>Bacteria</taxon>
        <taxon>Bacillati</taxon>
        <taxon>Bacillota</taxon>
        <taxon>Bacilli</taxon>
        <taxon>Bacillales</taxon>
        <taxon>Paenibacillaceae</taxon>
        <taxon>Paenibacillus</taxon>
    </lineage>
</organism>
<dbReference type="Pfam" id="PF07435">
    <property type="entry name" value="YycH"/>
    <property type="match status" value="1"/>
</dbReference>
<name>A0A3D9RI25_9BACL</name>
<feature type="compositionally biased region" description="Low complexity" evidence="1">
    <location>
        <begin position="475"/>
        <end position="487"/>
    </location>
</feature>
<dbReference type="CDD" id="cd15787">
    <property type="entry name" value="YycH_N"/>
    <property type="match status" value="1"/>
</dbReference>
<dbReference type="EMBL" id="QTTN01000025">
    <property type="protein sequence ID" value="REE78616.1"/>
    <property type="molecule type" value="Genomic_DNA"/>
</dbReference>
<sequence>MDKLKTIVLTALVIMSLVQSYLLAYSMPGLGVTASPLQPYVQPEPMGQEEKVENVIFPEDMVLHLGKGKHTVLYPATNFYNLIFGKIKSREFKGFQRSPAVVVDWEDIRDRDQGLELRFGRGVPVELLSKVLKLEGDVDFMNDVINRIWIYKSSDRDEVRTYFFSTDNITVYESVKADLTAQDVQMYVGYGEYQVSYRKVGDDMYIPDGPIESMQSTVGYDSYSPEQMQRYLFVDPGVTREISDRSGTQIYTDGKRGLQVEQNGRWISYTDPVALQGQEDNESQNVYAAIQFINQHGGWDGMHRFVHAGSFEQSVQVLRFQQYYGSYPIIPQDPFLFGSMKLRLLQGVVSEYERSLLTLQKKPQKRDIRWLPGGDMVENALEHYSRRLEVTALYPALLASPADKNKMLLAPVWAVRLLDGSQAVLLKAIPGGYKPQPGEPGGAPLVKDTPTTGSGGGIGLTDGRLNLPGGGSGDAGSAANESGGATADHNDEGTSTASK</sequence>
<evidence type="ECO:0000313" key="3">
    <source>
        <dbReference type="EMBL" id="REE78616.1"/>
    </source>
</evidence>
<keyword evidence="4" id="KW-1185">Reference proteome</keyword>